<name>A0ABT1N6F6_9GAMM</name>
<sequence>MSKHMIWAMLMAVTSVVGCHDDDFVNVTINEVSAGHYLNVHTPDWCKGIWKGRVRKTQRS</sequence>
<evidence type="ECO:0000313" key="2">
    <source>
        <dbReference type="Proteomes" id="UP001524460"/>
    </source>
</evidence>
<keyword evidence="2" id="KW-1185">Reference proteome</keyword>
<gene>
    <name evidence="1" type="ORF">NHN17_19955</name>
</gene>
<organism evidence="1 2">
    <name type="scientific">Photobacterium pectinilyticum</name>
    <dbReference type="NCBI Taxonomy" id="2906793"/>
    <lineage>
        <taxon>Bacteria</taxon>
        <taxon>Pseudomonadati</taxon>
        <taxon>Pseudomonadota</taxon>
        <taxon>Gammaproteobacteria</taxon>
        <taxon>Vibrionales</taxon>
        <taxon>Vibrionaceae</taxon>
        <taxon>Photobacterium</taxon>
    </lineage>
</organism>
<dbReference type="PROSITE" id="PS51257">
    <property type="entry name" value="PROKAR_LIPOPROTEIN"/>
    <property type="match status" value="1"/>
</dbReference>
<accession>A0ABT1N6F6</accession>
<dbReference type="RefSeq" id="WP_255044402.1">
    <property type="nucleotide sequence ID" value="NZ_JANEYT010000065.1"/>
</dbReference>
<dbReference type="EMBL" id="JANEYT010000065">
    <property type="protein sequence ID" value="MCQ1060321.1"/>
    <property type="molecule type" value="Genomic_DNA"/>
</dbReference>
<proteinExistence type="predicted"/>
<protein>
    <submittedName>
        <fullName evidence="1">Uncharacterized protein</fullName>
    </submittedName>
</protein>
<dbReference type="Proteomes" id="UP001524460">
    <property type="component" value="Unassembled WGS sequence"/>
</dbReference>
<comment type="caution">
    <text evidence="1">The sequence shown here is derived from an EMBL/GenBank/DDBJ whole genome shotgun (WGS) entry which is preliminary data.</text>
</comment>
<evidence type="ECO:0000313" key="1">
    <source>
        <dbReference type="EMBL" id="MCQ1060321.1"/>
    </source>
</evidence>
<reference evidence="1 2" key="1">
    <citation type="submission" date="2022-07" db="EMBL/GenBank/DDBJ databases">
        <title>Photobacterium pectinilyticum sp. nov., a marine bacterium isolated from surface seawater of Qingdao offshore.</title>
        <authorList>
            <person name="Wang X."/>
        </authorList>
    </citation>
    <scope>NUCLEOTIDE SEQUENCE [LARGE SCALE GENOMIC DNA]</scope>
    <source>
        <strain evidence="1 2">ZSDE20</strain>
    </source>
</reference>